<dbReference type="Proteomes" id="UP000268093">
    <property type="component" value="Unassembled WGS sequence"/>
</dbReference>
<dbReference type="InterPro" id="IPR001611">
    <property type="entry name" value="Leu-rich_rpt"/>
</dbReference>
<protein>
    <submittedName>
        <fullName evidence="4">Uncharacterized protein</fullName>
    </submittedName>
</protein>
<evidence type="ECO:0000256" key="3">
    <source>
        <dbReference type="ARBA" id="ARBA00023242"/>
    </source>
</evidence>
<dbReference type="PANTHER" id="PTHR46358:SF1">
    <property type="entry name" value="TONSOKU-LIKE PROTEIN"/>
    <property type="match status" value="1"/>
</dbReference>
<organism evidence="4 5">
    <name type="scientific">Jimgerdemannia flammicorona</name>
    <dbReference type="NCBI Taxonomy" id="994334"/>
    <lineage>
        <taxon>Eukaryota</taxon>
        <taxon>Fungi</taxon>
        <taxon>Fungi incertae sedis</taxon>
        <taxon>Mucoromycota</taxon>
        <taxon>Mucoromycotina</taxon>
        <taxon>Endogonomycetes</taxon>
        <taxon>Endogonales</taxon>
        <taxon>Endogonaceae</taxon>
        <taxon>Jimgerdemannia</taxon>
    </lineage>
</organism>
<keyword evidence="3" id="KW-0539">Nucleus</keyword>
<proteinExistence type="predicted"/>
<dbReference type="SMART" id="SM00368">
    <property type="entry name" value="LRR_RI"/>
    <property type="match status" value="5"/>
</dbReference>
<evidence type="ECO:0000313" key="4">
    <source>
        <dbReference type="EMBL" id="RUP42935.1"/>
    </source>
</evidence>
<dbReference type="GO" id="GO:0000724">
    <property type="term" value="P:double-strand break repair via homologous recombination"/>
    <property type="evidence" value="ECO:0007669"/>
    <property type="project" value="TreeGrafter"/>
</dbReference>
<dbReference type="Pfam" id="PF13516">
    <property type="entry name" value="LRR_6"/>
    <property type="match status" value="3"/>
</dbReference>
<comment type="subcellular location">
    <subcellularLocation>
        <location evidence="1">Nucleus</location>
    </subcellularLocation>
</comment>
<gene>
    <name evidence="4" type="ORF">BC936DRAFT_137873</name>
</gene>
<reference evidence="4 5" key="1">
    <citation type="journal article" date="2018" name="New Phytol.">
        <title>Phylogenomics of Endogonaceae and evolution of mycorrhizas within Mucoromycota.</title>
        <authorList>
            <person name="Chang Y."/>
            <person name="Desiro A."/>
            <person name="Na H."/>
            <person name="Sandor L."/>
            <person name="Lipzen A."/>
            <person name="Clum A."/>
            <person name="Barry K."/>
            <person name="Grigoriev I.V."/>
            <person name="Martin F.M."/>
            <person name="Stajich J.E."/>
            <person name="Smith M.E."/>
            <person name="Bonito G."/>
            <person name="Spatafora J.W."/>
        </authorList>
    </citation>
    <scope>NUCLEOTIDE SEQUENCE [LARGE SCALE GENOMIC DNA]</scope>
    <source>
        <strain evidence="4 5">GMNB39</strain>
    </source>
</reference>
<dbReference type="PANTHER" id="PTHR46358">
    <property type="entry name" value="TONSOKU-LIKE PROTEIN"/>
    <property type="match status" value="1"/>
</dbReference>
<dbReference type="AlphaFoldDB" id="A0A433CWH5"/>
<dbReference type="GO" id="GO:0031297">
    <property type="term" value="P:replication fork processing"/>
    <property type="evidence" value="ECO:0007669"/>
    <property type="project" value="TreeGrafter"/>
</dbReference>
<evidence type="ECO:0000256" key="2">
    <source>
        <dbReference type="ARBA" id="ARBA00022737"/>
    </source>
</evidence>
<dbReference type="Gene3D" id="3.10.20.90">
    <property type="entry name" value="Phosphatidylinositol 3-kinase Catalytic Subunit, Chain A, domain 1"/>
    <property type="match status" value="1"/>
</dbReference>
<evidence type="ECO:0000313" key="5">
    <source>
        <dbReference type="Proteomes" id="UP000268093"/>
    </source>
</evidence>
<evidence type="ECO:0000256" key="1">
    <source>
        <dbReference type="ARBA" id="ARBA00004123"/>
    </source>
</evidence>
<dbReference type="OrthoDB" id="2402664at2759"/>
<comment type="caution">
    <text evidence="4">The sequence shown here is derived from an EMBL/GenBank/DDBJ whole genome shotgun (WGS) entry which is preliminary data.</text>
</comment>
<dbReference type="SUPFAM" id="SSF52047">
    <property type="entry name" value="RNI-like"/>
    <property type="match status" value="1"/>
</dbReference>
<keyword evidence="5" id="KW-1185">Reference proteome</keyword>
<keyword evidence="2" id="KW-0677">Repeat</keyword>
<accession>A0A433CWH5</accession>
<dbReference type="InterPro" id="IPR032675">
    <property type="entry name" value="LRR_dom_sf"/>
</dbReference>
<sequence length="447" mass="48004">MFLSSIFRNKVRIVITVAFDQETLLIPCPDGSKAVEWLIGEAESKAELLFGGKVKIKHLILDGLILHPKDLIADIDTSGNAISAVVQAFEQTSMVKIYKNTCARLDILVDPMVLELLEEAMKSGDASLAALGFETKTLKPVALALNLGILNHLDLSQNMLSDASLSLFSITPTPALLPHLSRLDLFSNRITAKGLMTFLEGLDVPALQELDMSYNPLGVGALELLADCVMRFARLDKLSMEYCNVSIDVEEAAVGTGANLSLNLANNKSISPTGVGDLIKLLVHIPRIEVLDLSRLQRSAGWGEIGSLSRLLHLKELNLQNSDIGPEGAKAVGILLKRSLYLAKLDLAYCELNFEACVSIADGLMLNKTLTSLNLRGNPLISKHGSNVIADALHANPGSLLKDINLAACGIDDLNGVVPTVDLSHNGPVGSVENLNTIAVGMKYLKC</sequence>
<dbReference type="Gene3D" id="3.80.10.10">
    <property type="entry name" value="Ribonuclease Inhibitor"/>
    <property type="match status" value="2"/>
</dbReference>
<name>A0A433CWH5_9FUNG</name>
<dbReference type="EMBL" id="RBNI01012090">
    <property type="protein sequence ID" value="RUP42935.1"/>
    <property type="molecule type" value="Genomic_DNA"/>
</dbReference>
<dbReference type="InterPro" id="IPR052311">
    <property type="entry name" value="MMS22L-TONSL_complex_comp"/>
</dbReference>
<dbReference type="GO" id="GO:0043596">
    <property type="term" value="C:nuclear replication fork"/>
    <property type="evidence" value="ECO:0007669"/>
    <property type="project" value="TreeGrafter"/>
</dbReference>